<feature type="coiled-coil region" evidence="3">
    <location>
        <begin position="393"/>
        <end position="420"/>
    </location>
</feature>
<accession>A0A0M3AJ87</accession>
<keyword evidence="5" id="KW-1185">Reference proteome</keyword>
<keyword evidence="2" id="KW-0449">Lipoprotein</keyword>
<sequence length="470" mass="49175">MEKMMRLASLLLLTTALSACTVGPDYQRPATVLTPTYATPVATQAADATWWHRFDDPLLDRIVDKVLAQNLDIAAASARIAQSRAAAKAAGAALLPAIGAAGSASSASQSLHSPFGAAANQLGFPRGYELYELGAQASWEIDLFGGLARQRQAAVAGLQASTADEAAVRLSVVAETVDAYLQLRGLQARLDVAERQLAVQRALTDLIRQRVVQGLSADRDLNRAMGDAEGVEASLVPLRMAIAGQVNRLDVLMGQQAGSGRADLFSATPIPAAIIPTGSANPADLMRRRPDVVAAERRVAAANARIGAALADYYPKLSLGGLLGFASVGTAALFAGDAVQASGGLGLRWRLFDFGRVDAEVAGARGGEAEALALYRSTVLHATEDVENAFVRLAEGRNEVTTLERQVAVLRQARAQAQSAYESGAVALIELLDADRMLLAASDRLVEARAGEARASVAAIRALGGGYQEV</sequence>
<keyword evidence="2" id="KW-0732">Signal</keyword>
<keyword evidence="3" id="KW-0175">Coiled coil</keyword>
<dbReference type="EMBL" id="LBIC01000012">
    <property type="protein sequence ID" value="KKW90043.1"/>
    <property type="molecule type" value="Genomic_DNA"/>
</dbReference>
<proteinExistence type="inferred from homology"/>
<dbReference type="PANTHER" id="PTHR30203:SF25">
    <property type="entry name" value="OUTER MEMBRANE PROTEIN-RELATED"/>
    <property type="match status" value="1"/>
</dbReference>
<dbReference type="STRING" id="56193.YP76_21580"/>
<feature type="chain" id="PRO_5005395782" description="RND transporter" evidence="2">
    <location>
        <begin position="20"/>
        <end position="470"/>
    </location>
</feature>
<dbReference type="Gene3D" id="2.20.200.10">
    <property type="entry name" value="Outer membrane efflux proteins (OEP)"/>
    <property type="match status" value="1"/>
</dbReference>
<feature type="signal peptide" evidence="2">
    <location>
        <begin position="1"/>
        <end position="19"/>
    </location>
</feature>
<dbReference type="AlphaFoldDB" id="A0A0M3AJ87"/>
<dbReference type="PANTHER" id="PTHR30203">
    <property type="entry name" value="OUTER MEMBRANE CATION EFFLUX PROTEIN"/>
    <property type="match status" value="1"/>
</dbReference>
<name>A0A0M3AJ87_9SPHN</name>
<keyword evidence="2" id="KW-0812">Transmembrane</keyword>
<keyword evidence="2" id="KW-1134">Transmembrane beta strand</keyword>
<evidence type="ECO:0008006" key="6">
    <source>
        <dbReference type="Google" id="ProtNLM"/>
    </source>
</evidence>
<dbReference type="InterPro" id="IPR003423">
    <property type="entry name" value="OMP_efflux"/>
</dbReference>
<dbReference type="Pfam" id="PF02321">
    <property type="entry name" value="OEP"/>
    <property type="match status" value="2"/>
</dbReference>
<evidence type="ECO:0000256" key="1">
    <source>
        <dbReference type="ARBA" id="ARBA00007613"/>
    </source>
</evidence>
<evidence type="ECO:0000256" key="2">
    <source>
        <dbReference type="RuleBase" id="RU362097"/>
    </source>
</evidence>
<evidence type="ECO:0000256" key="3">
    <source>
        <dbReference type="SAM" id="Coils"/>
    </source>
</evidence>
<comment type="similarity">
    <text evidence="1 2">Belongs to the outer membrane factor (OMF) (TC 1.B.17) family.</text>
</comment>
<keyword evidence="2" id="KW-0564">Palmitate</keyword>
<keyword evidence="2" id="KW-0472">Membrane</keyword>
<evidence type="ECO:0000313" key="4">
    <source>
        <dbReference type="EMBL" id="KKW90043.1"/>
    </source>
</evidence>
<dbReference type="PATRIC" id="fig|56193.3.peg.4538"/>
<protein>
    <recommendedName>
        <fullName evidence="6">RND transporter</fullName>
    </recommendedName>
</protein>
<dbReference type="NCBIfam" id="TIGR01845">
    <property type="entry name" value="outer_NodT"/>
    <property type="match status" value="1"/>
</dbReference>
<dbReference type="GO" id="GO:0005886">
    <property type="term" value="C:plasma membrane"/>
    <property type="evidence" value="ECO:0007669"/>
    <property type="project" value="UniProtKB-SubCell"/>
</dbReference>
<dbReference type="SUPFAM" id="SSF56954">
    <property type="entry name" value="Outer membrane efflux proteins (OEP)"/>
    <property type="match status" value="1"/>
</dbReference>
<dbReference type="GO" id="GO:0015562">
    <property type="term" value="F:efflux transmembrane transporter activity"/>
    <property type="evidence" value="ECO:0007669"/>
    <property type="project" value="InterPro"/>
</dbReference>
<dbReference type="InterPro" id="IPR010131">
    <property type="entry name" value="MdtP/NodT-like"/>
</dbReference>
<gene>
    <name evidence="4" type="ORF">YP76_21580</name>
</gene>
<reference evidence="4 5" key="1">
    <citation type="submission" date="2015-04" db="EMBL/GenBank/DDBJ databases">
        <title>Genome sequence of aromatic hydrocarbons-degrading Sphingobium chungbukense DJ77.</title>
        <authorList>
            <person name="Kim Y.-C."/>
            <person name="Chae J.-C."/>
        </authorList>
    </citation>
    <scope>NUCLEOTIDE SEQUENCE [LARGE SCALE GENOMIC DNA]</scope>
    <source>
        <strain evidence="4 5">DJ77</strain>
    </source>
</reference>
<comment type="caution">
    <text evidence="4">The sequence shown here is derived from an EMBL/GenBank/DDBJ whole genome shotgun (WGS) entry which is preliminary data.</text>
</comment>
<organism evidence="4 5">
    <name type="scientific">Sphingobium chungbukense</name>
    <dbReference type="NCBI Taxonomy" id="56193"/>
    <lineage>
        <taxon>Bacteria</taxon>
        <taxon>Pseudomonadati</taxon>
        <taxon>Pseudomonadota</taxon>
        <taxon>Alphaproteobacteria</taxon>
        <taxon>Sphingomonadales</taxon>
        <taxon>Sphingomonadaceae</taxon>
        <taxon>Sphingobium</taxon>
    </lineage>
</organism>
<comment type="subcellular location">
    <subcellularLocation>
        <location evidence="2">Cell membrane</location>
        <topology evidence="2">Lipid-anchor</topology>
    </subcellularLocation>
</comment>
<dbReference type="PROSITE" id="PS51257">
    <property type="entry name" value="PROKAR_LIPOPROTEIN"/>
    <property type="match status" value="1"/>
</dbReference>
<dbReference type="Proteomes" id="UP000033874">
    <property type="component" value="Unassembled WGS sequence"/>
</dbReference>
<evidence type="ECO:0000313" key="5">
    <source>
        <dbReference type="Proteomes" id="UP000033874"/>
    </source>
</evidence>
<dbReference type="Gene3D" id="1.20.1600.10">
    <property type="entry name" value="Outer membrane efflux proteins (OEP)"/>
    <property type="match status" value="1"/>
</dbReference>